<gene>
    <name evidence="1" type="ORF">M8818_005933</name>
</gene>
<reference evidence="1" key="1">
    <citation type="submission" date="2024-02" db="EMBL/GenBank/DDBJ databases">
        <title>Metagenome Assembled Genome of Zalaria obscura JY119.</title>
        <authorList>
            <person name="Vighnesh L."/>
            <person name="Jagadeeshwari U."/>
            <person name="Venkata Ramana C."/>
            <person name="Sasikala C."/>
        </authorList>
    </citation>
    <scope>NUCLEOTIDE SEQUENCE</scope>
    <source>
        <strain evidence="1">JY119</strain>
    </source>
</reference>
<keyword evidence="2" id="KW-1185">Reference proteome</keyword>
<organism evidence="1 2">
    <name type="scientific">Zalaria obscura</name>
    <dbReference type="NCBI Taxonomy" id="2024903"/>
    <lineage>
        <taxon>Eukaryota</taxon>
        <taxon>Fungi</taxon>
        <taxon>Dikarya</taxon>
        <taxon>Ascomycota</taxon>
        <taxon>Pezizomycotina</taxon>
        <taxon>Dothideomycetes</taxon>
        <taxon>Dothideomycetidae</taxon>
        <taxon>Dothideales</taxon>
        <taxon>Zalariaceae</taxon>
        <taxon>Zalaria</taxon>
    </lineage>
</organism>
<name>A0ACC3S7I7_9PEZI</name>
<proteinExistence type="predicted"/>
<sequence length="159" mass="17590">MSNVPVLTQADQSSLSKVLYCSIVHPEPLSNTWRLESAETVFCKTLRSPQRDLTIEQATVQTGRKSTLYRSHLLAGNVQKQDRKYPGVGTHHRSTMRPPGCSKSSIGQGGRWCRSPAPCAECIQTLWIDSPSFSLASNRVETKELSTSIAAWPHTLPLL</sequence>
<evidence type="ECO:0000313" key="2">
    <source>
        <dbReference type="Proteomes" id="UP001320706"/>
    </source>
</evidence>
<comment type="caution">
    <text evidence="1">The sequence shown here is derived from an EMBL/GenBank/DDBJ whole genome shotgun (WGS) entry which is preliminary data.</text>
</comment>
<dbReference type="Proteomes" id="UP001320706">
    <property type="component" value="Unassembled WGS sequence"/>
</dbReference>
<evidence type="ECO:0000313" key="1">
    <source>
        <dbReference type="EMBL" id="KAK8200619.1"/>
    </source>
</evidence>
<accession>A0ACC3S7I7</accession>
<protein>
    <submittedName>
        <fullName evidence="1">Uncharacterized protein</fullName>
    </submittedName>
</protein>
<dbReference type="EMBL" id="JAMKPW020000038">
    <property type="protein sequence ID" value="KAK8200619.1"/>
    <property type="molecule type" value="Genomic_DNA"/>
</dbReference>